<dbReference type="GO" id="GO:0005524">
    <property type="term" value="F:ATP binding"/>
    <property type="evidence" value="ECO:0007669"/>
    <property type="project" value="UniProtKB-KW"/>
</dbReference>
<name>A0A1M6RAH0_9BACT</name>
<dbReference type="OrthoDB" id="9813719at2"/>
<evidence type="ECO:0000256" key="4">
    <source>
        <dbReference type="PIRSR" id="PIRSR640198-4"/>
    </source>
</evidence>
<evidence type="ECO:0000256" key="1">
    <source>
        <dbReference type="PIRSR" id="PIRSR640198-1"/>
    </source>
</evidence>
<evidence type="ECO:0000256" key="2">
    <source>
        <dbReference type="PIRSR" id="PIRSR640198-2"/>
    </source>
</evidence>
<dbReference type="SUPFAM" id="SSF140931">
    <property type="entry name" value="Fic-like"/>
    <property type="match status" value="1"/>
</dbReference>
<feature type="glycosylation site" description="N-linked (GlcNAc...) asparagine" evidence="4">
    <location>
        <position position="90"/>
    </location>
</feature>
<dbReference type="EMBL" id="FQYR01000007">
    <property type="protein sequence ID" value="SHK29473.1"/>
    <property type="molecule type" value="Genomic_DNA"/>
</dbReference>
<dbReference type="RefSeq" id="WP_143185137.1">
    <property type="nucleotide sequence ID" value="NZ_FQYR01000007.1"/>
</dbReference>
<dbReference type="PROSITE" id="PS51459">
    <property type="entry name" value="FIDO"/>
    <property type="match status" value="1"/>
</dbReference>
<keyword evidence="7" id="KW-1185">Reference proteome</keyword>
<sequence>MTPPFTITSKILGLVSSIERLIGRVESLDHPRPQPQLRKSNRVRTLQGTLAIEGNSLDLEQVTAILDGKRVIAPKNDIREVLNANTDYENLTSYSPTNQRHLLKSHGIMMKGLIPEAGKWRTGNVGVMKGNVVSHMAPPADRVPHLIEDLFKFLKSDTHPLIKGCVFHYEFEFIHPFQDGNGRLGRFWHTLLLYHYHEVFEYIPLESIIKKHQKRYYKVLEQCDHAGESTLFIEFALEMIMESLEDFMEVFRPKHATPEDRLETARKHFGEASFSRKDYMTLHKTISPATASRDLKAGVDMELLAKSGDKALTLYQFNS</sequence>
<accession>A0A1M6RAH0</accession>
<feature type="binding site" evidence="2">
    <location>
        <begin position="179"/>
        <end position="186"/>
    </location>
    <ligand>
        <name>ATP</name>
        <dbReference type="ChEBI" id="CHEBI:30616"/>
    </ligand>
</feature>
<dbReference type="Gene3D" id="1.10.3290.10">
    <property type="entry name" value="Fido-like domain"/>
    <property type="match status" value="1"/>
</dbReference>
<organism evidence="6 7">
    <name type="scientific">Rubritalea squalenifaciens DSM 18772</name>
    <dbReference type="NCBI Taxonomy" id="1123071"/>
    <lineage>
        <taxon>Bacteria</taxon>
        <taxon>Pseudomonadati</taxon>
        <taxon>Verrucomicrobiota</taxon>
        <taxon>Verrucomicrobiia</taxon>
        <taxon>Verrucomicrobiales</taxon>
        <taxon>Rubritaleaceae</taxon>
        <taxon>Rubritalea</taxon>
    </lineage>
</organism>
<dbReference type="PANTHER" id="PTHR13504:SF38">
    <property type="entry name" value="FIDO DOMAIN-CONTAINING PROTEIN"/>
    <property type="match status" value="1"/>
</dbReference>
<reference evidence="6 7" key="1">
    <citation type="submission" date="2016-11" db="EMBL/GenBank/DDBJ databases">
        <authorList>
            <person name="Jaros S."/>
            <person name="Januszkiewicz K."/>
            <person name="Wedrychowicz H."/>
        </authorList>
    </citation>
    <scope>NUCLEOTIDE SEQUENCE [LARGE SCALE GENOMIC DNA]</scope>
    <source>
        <strain evidence="6 7">DSM 18772</strain>
    </source>
</reference>
<feature type="site" description="Important for autoinhibition of adenylyltransferase activity" evidence="3">
    <location>
        <position position="53"/>
    </location>
</feature>
<dbReference type="InterPro" id="IPR036597">
    <property type="entry name" value="Fido-like_dom_sf"/>
</dbReference>
<keyword evidence="2" id="KW-0547">Nucleotide-binding</keyword>
<protein>
    <submittedName>
        <fullName evidence="6">Fic family protein</fullName>
    </submittedName>
</protein>
<gene>
    <name evidence="6" type="ORF">SAMN02745181_3589</name>
</gene>
<dbReference type="AlphaFoldDB" id="A0A1M6RAH0"/>
<feature type="binding site" evidence="2">
    <location>
        <begin position="216"/>
        <end position="217"/>
    </location>
    <ligand>
        <name>ATP</name>
        <dbReference type="ChEBI" id="CHEBI:30616"/>
    </ligand>
</feature>
<dbReference type="InterPro" id="IPR003812">
    <property type="entry name" value="Fido"/>
</dbReference>
<dbReference type="InParanoid" id="A0A1M6RAH0"/>
<feature type="binding site" evidence="2">
    <location>
        <begin position="132"/>
        <end position="135"/>
    </location>
    <ligand>
        <name>ATP</name>
        <dbReference type="ChEBI" id="CHEBI:30616"/>
    </ligand>
</feature>
<feature type="active site" evidence="1">
    <location>
        <position position="175"/>
    </location>
</feature>
<evidence type="ECO:0000313" key="6">
    <source>
        <dbReference type="EMBL" id="SHK29473.1"/>
    </source>
</evidence>
<proteinExistence type="predicted"/>
<feature type="domain" description="Fido" evidence="5">
    <location>
        <begin position="97"/>
        <end position="238"/>
    </location>
</feature>
<dbReference type="PANTHER" id="PTHR13504">
    <property type="entry name" value="FIDO DOMAIN-CONTAINING PROTEIN DDB_G0283145"/>
    <property type="match status" value="1"/>
</dbReference>
<dbReference type="Proteomes" id="UP000184510">
    <property type="component" value="Unassembled WGS sequence"/>
</dbReference>
<dbReference type="Pfam" id="PF02661">
    <property type="entry name" value="Fic"/>
    <property type="match status" value="1"/>
</dbReference>
<evidence type="ECO:0000256" key="3">
    <source>
        <dbReference type="PIRSR" id="PIRSR640198-3"/>
    </source>
</evidence>
<evidence type="ECO:0000313" key="7">
    <source>
        <dbReference type="Proteomes" id="UP000184510"/>
    </source>
</evidence>
<dbReference type="STRING" id="1123071.SAMN02745181_3589"/>
<dbReference type="InterPro" id="IPR040198">
    <property type="entry name" value="Fido_containing"/>
</dbReference>
<evidence type="ECO:0000259" key="5">
    <source>
        <dbReference type="PROSITE" id="PS51459"/>
    </source>
</evidence>
<keyword evidence="2" id="KW-0067">ATP-binding</keyword>